<keyword evidence="1" id="KW-0812">Transmembrane</keyword>
<sequence>MYPWYTHSVAFLTTTPPTPYAAWDKEFPYAFIACASGSVILSAASGLGLIMYLGVMTHQSVMRLKGNVLKRWAAVVLMTIPTLFLFITAGCAFLAWLGAVCAHCDAVSDYSHALLVLLPYHNAHLVVSGYLALE</sequence>
<feature type="transmembrane region" description="Helical" evidence="1">
    <location>
        <begin position="29"/>
        <end position="53"/>
    </location>
</feature>
<dbReference type="AlphaFoldDB" id="A0A0C3N0N9"/>
<feature type="transmembrane region" description="Helical" evidence="1">
    <location>
        <begin position="110"/>
        <end position="133"/>
    </location>
</feature>
<dbReference type="InParanoid" id="A0A0C3N0N9"/>
<accession>A0A0C3N0N9</accession>
<keyword evidence="3" id="KW-1185">Reference proteome</keyword>
<reference evidence="3" key="2">
    <citation type="submission" date="2015-01" db="EMBL/GenBank/DDBJ databases">
        <title>Evolutionary Origins and Diversification of the Mycorrhizal Mutualists.</title>
        <authorList>
            <consortium name="DOE Joint Genome Institute"/>
            <consortium name="Mycorrhizal Genomics Consortium"/>
            <person name="Kohler A."/>
            <person name="Kuo A."/>
            <person name="Nagy L.G."/>
            <person name="Floudas D."/>
            <person name="Copeland A."/>
            <person name="Barry K.W."/>
            <person name="Cichocki N."/>
            <person name="Veneault-Fourrey C."/>
            <person name="LaButti K."/>
            <person name="Lindquist E.A."/>
            <person name="Lipzen A."/>
            <person name="Lundell T."/>
            <person name="Morin E."/>
            <person name="Murat C."/>
            <person name="Riley R."/>
            <person name="Ohm R."/>
            <person name="Sun H."/>
            <person name="Tunlid A."/>
            <person name="Henrissat B."/>
            <person name="Grigoriev I.V."/>
            <person name="Hibbett D.S."/>
            <person name="Martin F."/>
        </authorList>
    </citation>
    <scope>NUCLEOTIDE SEQUENCE [LARGE SCALE GENOMIC DNA]</scope>
    <source>
        <strain evidence="3">Marx 270</strain>
    </source>
</reference>
<protein>
    <submittedName>
        <fullName evidence="2">Uncharacterized protein</fullName>
    </submittedName>
</protein>
<evidence type="ECO:0000313" key="3">
    <source>
        <dbReference type="Proteomes" id="UP000054217"/>
    </source>
</evidence>
<feature type="transmembrane region" description="Helical" evidence="1">
    <location>
        <begin position="74"/>
        <end position="98"/>
    </location>
</feature>
<keyword evidence="1" id="KW-0472">Membrane</keyword>
<dbReference type="Proteomes" id="UP000054217">
    <property type="component" value="Unassembled WGS sequence"/>
</dbReference>
<dbReference type="OrthoDB" id="2661604at2759"/>
<evidence type="ECO:0000256" key="1">
    <source>
        <dbReference type="SAM" id="Phobius"/>
    </source>
</evidence>
<organism evidence="2 3">
    <name type="scientific">Pisolithus tinctorius Marx 270</name>
    <dbReference type="NCBI Taxonomy" id="870435"/>
    <lineage>
        <taxon>Eukaryota</taxon>
        <taxon>Fungi</taxon>
        <taxon>Dikarya</taxon>
        <taxon>Basidiomycota</taxon>
        <taxon>Agaricomycotina</taxon>
        <taxon>Agaricomycetes</taxon>
        <taxon>Agaricomycetidae</taxon>
        <taxon>Boletales</taxon>
        <taxon>Sclerodermatineae</taxon>
        <taxon>Pisolithaceae</taxon>
        <taxon>Pisolithus</taxon>
    </lineage>
</organism>
<proteinExistence type="predicted"/>
<dbReference type="HOGENOM" id="CLU_1897038_0_0_1"/>
<reference evidence="2 3" key="1">
    <citation type="submission" date="2014-04" db="EMBL/GenBank/DDBJ databases">
        <authorList>
            <consortium name="DOE Joint Genome Institute"/>
            <person name="Kuo A."/>
            <person name="Kohler A."/>
            <person name="Costa M.D."/>
            <person name="Nagy L.G."/>
            <person name="Floudas D."/>
            <person name="Copeland A."/>
            <person name="Barry K.W."/>
            <person name="Cichocki N."/>
            <person name="Veneault-Fourrey C."/>
            <person name="LaButti K."/>
            <person name="Lindquist E.A."/>
            <person name="Lipzen A."/>
            <person name="Lundell T."/>
            <person name="Morin E."/>
            <person name="Murat C."/>
            <person name="Sun H."/>
            <person name="Tunlid A."/>
            <person name="Henrissat B."/>
            <person name="Grigoriev I.V."/>
            <person name="Hibbett D.S."/>
            <person name="Martin F."/>
            <person name="Nordberg H.P."/>
            <person name="Cantor M.N."/>
            <person name="Hua S.X."/>
        </authorList>
    </citation>
    <scope>NUCLEOTIDE SEQUENCE [LARGE SCALE GENOMIC DNA]</scope>
    <source>
        <strain evidence="2 3">Marx 270</strain>
    </source>
</reference>
<keyword evidence="1" id="KW-1133">Transmembrane helix</keyword>
<dbReference type="EMBL" id="KN832089">
    <property type="protein sequence ID" value="KIN94684.1"/>
    <property type="molecule type" value="Genomic_DNA"/>
</dbReference>
<gene>
    <name evidence="2" type="ORF">M404DRAFT_373087</name>
</gene>
<name>A0A0C3N0N9_PISTI</name>
<evidence type="ECO:0000313" key="2">
    <source>
        <dbReference type="EMBL" id="KIN94684.1"/>
    </source>
</evidence>